<evidence type="ECO:0008006" key="2">
    <source>
        <dbReference type="Google" id="ProtNLM"/>
    </source>
</evidence>
<organism evidence="1">
    <name type="scientific">Staphylothermus marinus</name>
    <dbReference type="NCBI Taxonomy" id="2280"/>
    <lineage>
        <taxon>Archaea</taxon>
        <taxon>Thermoproteota</taxon>
        <taxon>Thermoprotei</taxon>
        <taxon>Desulfurococcales</taxon>
        <taxon>Desulfurococcaceae</taxon>
        <taxon>Staphylothermus</taxon>
    </lineage>
</organism>
<evidence type="ECO:0000313" key="1">
    <source>
        <dbReference type="EMBL" id="HGQ73678.1"/>
    </source>
</evidence>
<name>A0A7C4JL13_STAMA</name>
<accession>A0A7C4JL13</accession>
<gene>
    <name evidence="1" type="ORF">ENU20_01165</name>
</gene>
<proteinExistence type="predicted"/>
<protein>
    <recommendedName>
        <fullName evidence="2">ArsR family transcriptional regulator</fullName>
    </recommendedName>
</protein>
<comment type="caution">
    <text evidence="1">The sequence shown here is derived from an EMBL/GenBank/DDBJ whole genome shotgun (WGS) entry which is preliminary data.</text>
</comment>
<dbReference type="EMBL" id="DTBP01000011">
    <property type="protein sequence ID" value="HGQ73678.1"/>
    <property type="molecule type" value="Genomic_DNA"/>
</dbReference>
<dbReference type="InterPro" id="IPR036390">
    <property type="entry name" value="WH_DNA-bd_sf"/>
</dbReference>
<sequence>MSKKENSLFRTMPLFRIILDILWRNPEGIYDRDLVEILREEHDIEASIDEIYTNLLKLEVNGLIYAERVGESLLLKPNIEGLKENNK</sequence>
<reference evidence="1" key="1">
    <citation type="journal article" date="2020" name="mSystems">
        <title>Genome- and Community-Level Interaction Insights into Carbon Utilization and Element Cycling Functions of Hydrothermarchaeota in Hydrothermal Sediment.</title>
        <authorList>
            <person name="Zhou Z."/>
            <person name="Liu Y."/>
            <person name="Xu W."/>
            <person name="Pan J."/>
            <person name="Luo Z.H."/>
            <person name="Li M."/>
        </authorList>
    </citation>
    <scope>NUCLEOTIDE SEQUENCE [LARGE SCALE GENOMIC DNA]</scope>
    <source>
        <strain evidence="1">SpSt-648</strain>
    </source>
</reference>
<dbReference type="AlphaFoldDB" id="A0A7C4JL13"/>
<dbReference type="SUPFAM" id="SSF46785">
    <property type="entry name" value="Winged helix' DNA-binding domain"/>
    <property type="match status" value="1"/>
</dbReference>